<dbReference type="InterPro" id="IPR029056">
    <property type="entry name" value="Ribokinase-like"/>
</dbReference>
<organism evidence="4 5">
    <name type="scientific">Vespertiliibacter pulmonis</name>
    <dbReference type="NCBI Taxonomy" id="1443036"/>
    <lineage>
        <taxon>Bacteria</taxon>
        <taxon>Pseudomonadati</taxon>
        <taxon>Pseudomonadota</taxon>
        <taxon>Gammaproteobacteria</taxon>
        <taxon>Pasteurellales</taxon>
        <taxon>Pasteurellaceae</taxon>
        <taxon>Vespertiliibacter</taxon>
    </lineage>
</organism>
<evidence type="ECO:0000313" key="5">
    <source>
        <dbReference type="Proteomes" id="UP000281691"/>
    </source>
</evidence>
<keyword evidence="1" id="KW-0808">Transferase</keyword>
<keyword evidence="5" id="KW-1185">Reference proteome</keyword>
<proteinExistence type="predicted"/>
<reference evidence="4 5" key="1">
    <citation type="submission" date="2018-11" db="EMBL/GenBank/DDBJ databases">
        <title>Genomic Encyclopedia of Type Strains, Phase IV (KMG-IV): sequencing the most valuable type-strain genomes for metagenomic binning, comparative biology and taxonomic classification.</title>
        <authorList>
            <person name="Goeker M."/>
        </authorList>
    </citation>
    <scope>NUCLEOTIDE SEQUENCE [LARGE SCALE GENOMIC DNA]</scope>
    <source>
        <strain evidence="4 5">DSM 27238</strain>
    </source>
</reference>
<dbReference type="Gene3D" id="1.10.10.10">
    <property type="entry name" value="Winged helix-like DNA-binding domain superfamily/Winged helix DNA-binding domain"/>
    <property type="match status" value="1"/>
</dbReference>
<evidence type="ECO:0000256" key="1">
    <source>
        <dbReference type="ARBA" id="ARBA00022679"/>
    </source>
</evidence>
<dbReference type="CDD" id="cd01941">
    <property type="entry name" value="YeiC_kinase_like"/>
    <property type="match status" value="1"/>
</dbReference>
<dbReference type="GO" id="GO:0016301">
    <property type="term" value="F:kinase activity"/>
    <property type="evidence" value="ECO:0007669"/>
    <property type="project" value="UniProtKB-KW"/>
</dbReference>
<evidence type="ECO:0000259" key="3">
    <source>
        <dbReference type="Pfam" id="PF00294"/>
    </source>
</evidence>
<dbReference type="InterPro" id="IPR002173">
    <property type="entry name" value="Carboh/pur_kinase_PfkB_CS"/>
</dbReference>
<dbReference type="EMBL" id="RKQP01000002">
    <property type="protein sequence ID" value="RPE83895.1"/>
    <property type="molecule type" value="Genomic_DNA"/>
</dbReference>
<dbReference type="OrthoDB" id="9806249at2"/>
<dbReference type="Gene3D" id="3.40.1190.20">
    <property type="match status" value="1"/>
</dbReference>
<dbReference type="InterPro" id="IPR011611">
    <property type="entry name" value="PfkB_dom"/>
</dbReference>
<dbReference type="AlphaFoldDB" id="A0A3N4VRE6"/>
<dbReference type="Proteomes" id="UP000281691">
    <property type="component" value="Unassembled WGS sequence"/>
</dbReference>
<dbReference type="InterPro" id="IPR036390">
    <property type="entry name" value="WH_DNA-bd_sf"/>
</dbReference>
<dbReference type="SUPFAM" id="SSF53613">
    <property type="entry name" value="Ribokinase-like"/>
    <property type="match status" value="1"/>
</dbReference>
<dbReference type="RefSeq" id="WP_124211262.1">
    <property type="nucleotide sequence ID" value="NZ_CP016615.1"/>
</dbReference>
<sequence>MSKEQQILDLIRKDPFLPQQTIANTLGLSRSRVAGYIMNLTRKGYIKGKGYIFSEQNQIVTIGSANVDISGKALGKLNPQDSNPGIIESCAGGVGRNIAQNIAMLGKESHFISIVGDDIYGNFLLDKTKEFGVNVDKCYRVPNDKTSTYLSLLDEKGEMIVAINDMAILDKLTPSLLARRIELIQHARLLMLDCNLTEKTLAWIFNNVKDIPIFIDTVSTFKAIKVKPWLSRIHTLKPNRLEAECISGITINNKKDIENVATWFHKQGTQRIVLSLGKEGVYYSDDGVESGWLSPFTINIINVTGAGDAMMAGLACCYVDNMKLSESVRYAQACSALTLSSEFTNNPNLSNESVHKLLGVQL</sequence>
<comment type="caution">
    <text evidence="4">The sequence shown here is derived from an EMBL/GenBank/DDBJ whole genome shotgun (WGS) entry which is preliminary data.</text>
</comment>
<dbReference type="InterPro" id="IPR036388">
    <property type="entry name" value="WH-like_DNA-bd_sf"/>
</dbReference>
<dbReference type="SUPFAM" id="SSF46785">
    <property type="entry name" value="Winged helix' DNA-binding domain"/>
    <property type="match status" value="1"/>
</dbReference>
<keyword evidence="2 4" id="KW-0418">Kinase</keyword>
<dbReference type="PANTHER" id="PTHR10584:SF166">
    <property type="entry name" value="RIBOKINASE"/>
    <property type="match status" value="1"/>
</dbReference>
<evidence type="ECO:0000256" key="2">
    <source>
        <dbReference type="ARBA" id="ARBA00022777"/>
    </source>
</evidence>
<evidence type="ECO:0000313" key="4">
    <source>
        <dbReference type="EMBL" id="RPE83895.1"/>
    </source>
</evidence>
<dbReference type="Pfam" id="PF00294">
    <property type="entry name" value="PfkB"/>
    <property type="match status" value="1"/>
</dbReference>
<protein>
    <submittedName>
        <fullName evidence="4">Pseudouridine kinase</fullName>
    </submittedName>
</protein>
<dbReference type="PROSITE" id="PS00584">
    <property type="entry name" value="PFKB_KINASES_2"/>
    <property type="match status" value="1"/>
</dbReference>
<dbReference type="PANTHER" id="PTHR10584">
    <property type="entry name" value="SUGAR KINASE"/>
    <property type="match status" value="1"/>
</dbReference>
<dbReference type="Pfam" id="PF13412">
    <property type="entry name" value="HTH_24"/>
    <property type="match status" value="1"/>
</dbReference>
<dbReference type="PROSITE" id="PS00583">
    <property type="entry name" value="PFKB_KINASES_1"/>
    <property type="match status" value="1"/>
</dbReference>
<name>A0A3N4VRE6_9PAST</name>
<accession>A0A3N4VRE6</accession>
<feature type="domain" description="Carbohydrate kinase PfkB" evidence="3">
    <location>
        <begin position="57"/>
        <end position="347"/>
    </location>
</feature>
<gene>
    <name evidence="4" type="ORF">EDC46_1100</name>
</gene>